<organism evidence="1 2">
    <name type="scientific">Chengkuizengella marina</name>
    <dbReference type="NCBI Taxonomy" id="2507566"/>
    <lineage>
        <taxon>Bacteria</taxon>
        <taxon>Bacillati</taxon>
        <taxon>Bacillota</taxon>
        <taxon>Bacilli</taxon>
        <taxon>Bacillales</taxon>
        <taxon>Paenibacillaceae</taxon>
        <taxon>Chengkuizengella</taxon>
    </lineage>
</organism>
<protein>
    <submittedName>
        <fullName evidence="1">Uncharacterized protein</fullName>
    </submittedName>
</protein>
<gene>
    <name evidence="1" type="ORF">ERL59_19390</name>
</gene>
<name>A0A6N9Q8Q3_9BACL</name>
<dbReference type="RefSeq" id="WP_160647920.1">
    <property type="nucleotide sequence ID" value="NZ_SIJB01000058.1"/>
</dbReference>
<accession>A0A6N9Q8Q3</accession>
<dbReference type="AlphaFoldDB" id="A0A6N9Q8Q3"/>
<evidence type="ECO:0000313" key="1">
    <source>
        <dbReference type="EMBL" id="NBI31100.1"/>
    </source>
</evidence>
<evidence type="ECO:0000313" key="2">
    <source>
        <dbReference type="Proteomes" id="UP000448943"/>
    </source>
</evidence>
<sequence>MDQMMLSINLILNEEEASAFAKSVIQVKNLSFPYIISLNTIGKIYRYELNDDLNLNIKEEA</sequence>
<keyword evidence="2" id="KW-1185">Reference proteome</keyword>
<proteinExistence type="predicted"/>
<reference evidence="1 2" key="1">
    <citation type="submission" date="2019-01" db="EMBL/GenBank/DDBJ databases">
        <title>Chengkuizengella sp. nov., isolated from deep-sea sediment of East Pacific Ocean.</title>
        <authorList>
            <person name="Yang J."/>
            <person name="Lai Q."/>
            <person name="Shao Z."/>
        </authorList>
    </citation>
    <scope>NUCLEOTIDE SEQUENCE [LARGE SCALE GENOMIC DNA]</scope>
    <source>
        <strain evidence="1 2">YPA3-1-1</strain>
    </source>
</reference>
<comment type="caution">
    <text evidence="1">The sequence shown here is derived from an EMBL/GenBank/DDBJ whole genome shotgun (WGS) entry which is preliminary data.</text>
</comment>
<dbReference type="EMBL" id="SIJB01000058">
    <property type="protein sequence ID" value="NBI31100.1"/>
    <property type="molecule type" value="Genomic_DNA"/>
</dbReference>
<dbReference type="Proteomes" id="UP000448943">
    <property type="component" value="Unassembled WGS sequence"/>
</dbReference>